<protein>
    <submittedName>
        <fullName evidence="1">Uncharacterized protein</fullName>
    </submittedName>
</protein>
<comment type="caution">
    <text evidence="1">The sequence shown here is derived from an EMBL/GenBank/DDBJ whole genome shotgun (WGS) entry which is preliminary data.</text>
</comment>
<dbReference type="HOGENOM" id="CLU_3268074_0_0_9"/>
<evidence type="ECO:0000313" key="1">
    <source>
        <dbReference type="EMBL" id="EDO60232.1"/>
    </source>
</evidence>
<proteinExistence type="predicted"/>
<dbReference type="EMBL" id="ABCB02000020">
    <property type="protein sequence ID" value="EDO60232.1"/>
    <property type="molecule type" value="Genomic_DNA"/>
</dbReference>
<dbReference type="AlphaFoldDB" id="A7VWT5"/>
<name>A7VWT5_9FIRM</name>
<accession>A7VWT5</accession>
<reference evidence="1 2" key="2">
    <citation type="submission" date="2007-08" db="EMBL/GenBank/DDBJ databases">
        <authorList>
            <person name="Fulton L."/>
            <person name="Clifton S."/>
            <person name="Fulton B."/>
            <person name="Xu J."/>
            <person name="Minx P."/>
            <person name="Pepin K.H."/>
            <person name="Johnson M."/>
            <person name="Thiruvilangam P."/>
            <person name="Bhonagiri V."/>
            <person name="Nash W.E."/>
            <person name="Wang C."/>
            <person name="Mardis E.R."/>
            <person name="Wilson R.K."/>
        </authorList>
    </citation>
    <scope>NUCLEOTIDE SEQUENCE [LARGE SCALE GENOMIC DNA]</scope>
    <source>
        <strain evidence="1 2">DSM 753</strain>
    </source>
</reference>
<reference evidence="1 2" key="1">
    <citation type="submission" date="2007-08" db="EMBL/GenBank/DDBJ databases">
        <title>Draft genome sequence of Clostridium leptum (DSM 753).</title>
        <authorList>
            <person name="Sudarsanam P."/>
            <person name="Ley R."/>
            <person name="Guruge J."/>
            <person name="Turnbaugh P.J."/>
            <person name="Mahowald M."/>
            <person name="Liep D."/>
            <person name="Gordon J."/>
        </authorList>
    </citation>
    <scope>NUCLEOTIDE SEQUENCE [LARGE SCALE GENOMIC DNA]</scope>
    <source>
        <strain evidence="1 2">DSM 753</strain>
    </source>
</reference>
<organism evidence="1 2">
    <name type="scientific">[Clostridium] leptum DSM 753</name>
    <dbReference type="NCBI Taxonomy" id="428125"/>
    <lineage>
        <taxon>Bacteria</taxon>
        <taxon>Bacillati</taxon>
        <taxon>Bacillota</taxon>
        <taxon>Clostridia</taxon>
        <taxon>Eubacteriales</taxon>
        <taxon>Oscillospiraceae</taxon>
        <taxon>Oscillospiraceae incertae sedis</taxon>
    </lineage>
</organism>
<gene>
    <name evidence="1" type="ORF">CLOLEP_03055</name>
</gene>
<sequence length="41" mass="4620">MKARKPPGGLEILTSYFSPIGFRFFLPIFICLRDLTLAADC</sequence>
<dbReference type="Proteomes" id="UP000003490">
    <property type="component" value="Unassembled WGS sequence"/>
</dbReference>
<evidence type="ECO:0000313" key="2">
    <source>
        <dbReference type="Proteomes" id="UP000003490"/>
    </source>
</evidence>